<dbReference type="STRING" id="224129.A0A1W4XCW1"/>
<dbReference type="AlphaFoldDB" id="A0A1W4XCW1"/>
<proteinExistence type="predicted"/>
<evidence type="ECO:0000313" key="3">
    <source>
        <dbReference type="RefSeq" id="XP_018333961.1"/>
    </source>
</evidence>
<name>A0A1W4XCW1_AGRPL</name>
<dbReference type="InParanoid" id="A0A1W4XCW1"/>
<dbReference type="OrthoDB" id="8187791at2759"/>
<sequence length="222" mass="24762">MKMKSVEGVIVVIYFLCALNRFTNAQDNVTEVSNTTAISVTTVSPTTVPEDEDDEDAFNINVPYCFNFTWLGPRYDNSTSYNGSCTEWKSENPTSGIPCADPFVVTYDGSEPNIDYIWTNHRSSVLCRQATGDSCIKWSYYFNNALQNVTRMCGRVYTEKGDPVSKGCYTQVVNGYTIEFCVCRSSSGGLKPCNNANTISGFKIGLTFTTALLFYYYALCYS</sequence>
<dbReference type="KEGG" id="apln:108743052"/>
<feature type="chain" id="PRO_5010708032" evidence="1">
    <location>
        <begin position="26"/>
        <end position="222"/>
    </location>
</feature>
<reference evidence="3" key="1">
    <citation type="submission" date="2025-08" db="UniProtKB">
        <authorList>
            <consortium name="RefSeq"/>
        </authorList>
    </citation>
    <scope>IDENTIFICATION</scope>
    <source>
        <tissue evidence="3">Entire body</tissue>
    </source>
</reference>
<keyword evidence="2" id="KW-1185">Reference proteome</keyword>
<dbReference type="Proteomes" id="UP000192223">
    <property type="component" value="Unplaced"/>
</dbReference>
<keyword evidence="1" id="KW-0732">Signal</keyword>
<feature type="signal peptide" evidence="1">
    <location>
        <begin position="1"/>
        <end position="25"/>
    </location>
</feature>
<dbReference type="GeneID" id="108743052"/>
<gene>
    <name evidence="3" type="primary">LOC108743052</name>
</gene>
<protein>
    <submittedName>
        <fullName evidence="3">Uncharacterized protein LOC108743052</fullName>
    </submittedName>
</protein>
<evidence type="ECO:0000256" key="1">
    <source>
        <dbReference type="SAM" id="SignalP"/>
    </source>
</evidence>
<organism evidence="2 3">
    <name type="scientific">Agrilus planipennis</name>
    <name type="common">Emerald ash borer</name>
    <name type="synonym">Agrilus marcopoli</name>
    <dbReference type="NCBI Taxonomy" id="224129"/>
    <lineage>
        <taxon>Eukaryota</taxon>
        <taxon>Metazoa</taxon>
        <taxon>Ecdysozoa</taxon>
        <taxon>Arthropoda</taxon>
        <taxon>Hexapoda</taxon>
        <taxon>Insecta</taxon>
        <taxon>Pterygota</taxon>
        <taxon>Neoptera</taxon>
        <taxon>Endopterygota</taxon>
        <taxon>Coleoptera</taxon>
        <taxon>Polyphaga</taxon>
        <taxon>Elateriformia</taxon>
        <taxon>Buprestoidea</taxon>
        <taxon>Buprestidae</taxon>
        <taxon>Agrilinae</taxon>
        <taxon>Agrilus</taxon>
    </lineage>
</organism>
<accession>A0A1W4XCW1</accession>
<dbReference type="RefSeq" id="XP_018333961.1">
    <property type="nucleotide sequence ID" value="XM_018478459.2"/>
</dbReference>
<evidence type="ECO:0000313" key="2">
    <source>
        <dbReference type="Proteomes" id="UP000192223"/>
    </source>
</evidence>